<sequence>MAYIGKQPTKVPLTSEDIVDESIESADIKEGTIVNSDINAAAGIVTSKVTGAVTSITSHGLATSATTDTTNADNIGSGTLPGARLPATLPAKSGVNLTALNATELTSGTLPDARLPATLPAKSGVNLTALNASELASGTVAPARMGSGTASSSTIL</sequence>
<reference evidence="1" key="1">
    <citation type="submission" date="2018-05" db="EMBL/GenBank/DDBJ databases">
        <authorList>
            <person name="Lanie J.A."/>
            <person name="Ng W.-L."/>
            <person name="Kazmierczak K.M."/>
            <person name="Andrzejewski T.M."/>
            <person name="Davidsen T.M."/>
            <person name="Wayne K.J."/>
            <person name="Tettelin H."/>
            <person name="Glass J.I."/>
            <person name="Rusch D."/>
            <person name="Podicherti R."/>
            <person name="Tsui H.-C.T."/>
            <person name="Winkler M.E."/>
        </authorList>
    </citation>
    <scope>NUCLEOTIDE SEQUENCE</scope>
</reference>
<proteinExistence type="predicted"/>
<dbReference type="EMBL" id="UINC01066391">
    <property type="protein sequence ID" value="SVB97055.1"/>
    <property type="molecule type" value="Genomic_DNA"/>
</dbReference>
<protein>
    <submittedName>
        <fullName evidence="1">Uncharacterized protein</fullName>
    </submittedName>
</protein>
<evidence type="ECO:0000313" key="1">
    <source>
        <dbReference type="EMBL" id="SVB97055.1"/>
    </source>
</evidence>
<dbReference type="AlphaFoldDB" id="A0A382ICF6"/>
<accession>A0A382ICF6</accession>
<feature type="non-terminal residue" evidence="1">
    <location>
        <position position="156"/>
    </location>
</feature>
<gene>
    <name evidence="1" type="ORF">METZ01_LOCUS249909</name>
</gene>
<organism evidence="1">
    <name type="scientific">marine metagenome</name>
    <dbReference type="NCBI Taxonomy" id="408172"/>
    <lineage>
        <taxon>unclassified sequences</taxon>
        <taxon>metagenomes</taxon>
        <taxon>ecological metagenomes</taxon>
    </lineage>
</organism>
<name>A0A382ICF6_9ZZZZ</name>